<keyword evidence="3" id="KW-1133">Transmembrane helix</keyword>
<feature type="coiled-coil region" evidence="1">
    <location>
        <begin position="180"/>
        <end position="225"/>
    </location>
</feature>
<keyword evidence="3" id="KW-0472">Membrane</keyword>
<feature type="compositionally biased region" description="Basic and acidic residues" evidence="2">
    <location>
        <begin position="288"/>
        <end position="305"/>
    </location>
</feature>
<feature type="compositionally biased region" description="Basic and acidic residues" evidence="2">
    <location>
        <begin position="313"/>
        <end position="326"/>
    </location>
</feature>
<keyword evidence="5" id="KW-1185">Reference proteome</keyword>
<feature type="region of interest" description="Disordered" evidence="2">
    <location>
        <begin position="231"/>
        <end position="326"/>
    </location>
</feature>
<comment type="caution">
    <text evidence="4">The sequence shown here is derived from an EMBL/GenBank/DDBJ whole genome shotgun (WGS) entry which is preliminary data.</text>
</comment>
<keyword evidence="3" id="KW-0812">Transmembrane</keyword>
<keyword evidence="1" id="KW-0175">Coiled coil</keyword>
<feature type="coiled-coil region" evidence="1">
    <location>
        <begin position="54"/>
        <end position="88"/>
    </location>
</feature>
<protein>
    <submittedName>
        <fullName evidence="4">Uncharacterized protein</fullName>
    </submittedName>
</protein>
<gene>
    <name evidence="4" type="ORF">JIN78_09745</name>
</gene>
<sequence length="326" mass="36400">MIPVLSTFPPLAQALASPAAGNILYWQIGCAGAGLLLGLLLMWLIMRAKFTALHARQEEQGQNAQSAIRTLEAKAVGLEQKLAELRHTEVLLLKRQGELEGMVTTQQQQQEEQKKLMAAVESRLAESLRNQSSEVLRETRREVASVAQESADKQWQELRKLLTQRQESLNDQLLPLSEDLQALRKRLEEISRRQNTGESRLQDDIEQLQQARSEWEASSREILAEVEKAVRGWQQPTTAPEKESLSAGDIATPQDPFAPLPPLVDGPSTTSPEEHDWAQLDDSGEESEEHHFEGFTLDEPAHPNEGKANAAADDLRAALEDPFKQD</sequence>
<organism evidence="4 5">
    <name type="scientific">Roseibacillus ishigakijimensis</name>
    <dbReference type="NCBI Taxonomy" id="454146"/>
    <lineage>
        <taxon>Bacteria</taxon>
        <taxon>Pseudomonadati</taxon>
        <taxon>Verrucomicrobiota</taxon>
        <taxon>Verrucomicrobiia</taxon>
        <taxon>Verrucomicrobiales</taxon>
        <taxon>Verrucomicrobiaceae</taxon>
        <taxon>Roseibacillus</taxon>
    </lineage>
</organism>
<reference evidence="4" key="1">
    <citation type="submission" date="2021-01" db="EMBL/GenBank/DDBJ databases">
        <title>Modified the classification status of verrucomicrobia.</title>
        <authorList>
            <person name="Feng X."/>
        </authorList>
    </citation>
    <scope>NUCLEOTIDE SEQUENCE</scope>
    <source>
        <strain evidence="4">KCTC 12986</strain>
    </source>
</reference>
<evidence type="ECO:0000313" key="4">
    <source>
        <dbReference type="EMBL" id="MBK1834341.1"/>
    </source>
</evidence>
<proteinExistence type="predicted"/>
<feature type="transmembrane region" description="Helical" evidence="3">
    <location>
        <begin position="26"/>
        <end position="46"/>
    </location>
</feature>
<dbReference type="RefSeq" id="WP_200391777.1">
    <property type="nucleotide sequence ID" value="NZ_JAENIO010000022.1"/>
</dbReference>
<accession>A0A934RRK3</accession>
<evidence type="ECO:0000256" key="1">
    <source>
        <dbReference type="SAM" id="Coils"/>
    </source>
</evidence>
<evidence type="ECO:0000256" key="3">
    <source>
        <dbReference type="SAM" id="Phobius"/>
    </source>
</evidence>
<evidence type="ECO:0000313" key="5">
    <source>
        <dbReference type="Proteomes" id="UP000604083"/>
    </source>
</evidence>
<dbReference type="Proteomes" id="UP000604083">
    <property type="component" value="Unassembled WGS sequence"/>
</dbReference>
<dbReference type="AlphaFoldDB" id="A0A934RRK3"/>
<name>A0A934RRK3_9BACT</name>
<evidence type="ECO:0000256" key="2">
    <source>
        <dbReference type="SAM" id="MobiDB-lite"/>
    </source>
</evidence>
<dbReference type="EMBL" id="JAENIO010000022">
    <property type="protein sequence ID" value="MBK1834341.1"/>
    <property type="molecule type" value="Genomic_DNA"/>
</dbReference>